<name>A0A2N5GM93_9BACI</name>
<dbReference type="Proteomes" id="UP000235114">
    <property type="component" value="Unassembled WGS sequence"/>
</dbReference>
<organism evidence="2 4">
    <name type="scientific">Bacillus canaveralius</name>
    <dbReference type="NCBI Taxonomy" id="1403243"/>
    <lineage>
        <taxon>Bacteria</taxon>
        <taxon>Bacillati</taxon>
        <taxon>Bacillota</taxon>
        <taxon>Bacilli</taxon>
        <taxon>Bacillales</taxon>
        <taxon>Bacillaceae</taxon>
        <taxon>Bacillus</taxon>
    </lineage>
</organism>
<dbReference type="Gene3D" id="3.30.70.100">
    <property type="match status" value="1"/>
</dbReference>
<keyword evidence="2" id="KW-0560">Oxidoreductase</keyword>
<evidence type="ECO:0000313" key="3">
    <source>
        <dbReference type="EMBL" id="PLR97006.1"/>
    </source>
</evidence>
<evidence type="ECO:0000259" key="1">
    <source>
        <dbReference type="PROSITE" id="PS51725"/>
    </source>
</evidence>
<evidence type="ECO:0000313" key="4">
    <source>
        <dbReference type="Proteomes" id="UP000234951"/>
    </source>
</evidence>
<evidence type="ECO:0000313" key="2">
    <source>
        <dbReference type="EMBL" id="PLR82990.1"/>
    </source>
</evidence>
<dbReference type="SUPFAM" id="SSF54909">
    <property type="entry name" value="Dimeric alpha+beta barrel"/>
    <property type="match status" value="1"/>
</dbReference>
<dbReference type="RefSeq" id="WP_101577405.1">
    <property type="nucleotide sequence ID" value="NZ_PGVA01000024.1"/>
</dbReference>
<dbReference type="OrthoDB" id="9812754at2"/>
<dbReference type="EMBL" id="PGVA01000024">
    <property type="protein sequence ID" value="PLR82990.1"/>
    <property type="molecule type" value="Genomic_DNA"/>
</dbReference>
<dbReference type="AlphaFoldDB" id="A0A2N5GM93"/>
<dbReference type="InterPro" id="IPR007138">
    <property type="entry name" value="ABM_dom"/>
</dbReference>
<evidence type="ECO:0000313" key="5">
    <source>
        <dbReference type="Proteomes" id="UP000235114"/>
    </source>
</evidence>
<dbReference type="PANTHER" id="PTHR33336:SF15">
    <property type="entry name" value="ABM DOMAIN-CONTAINING PROTEIN"/>
    <property type="match status" value="1"/>
</dbReference>
<reference evidence="2 4" key="1">
    <citation type="submission" date="2017-11" db="EMBL/GenBank/DDBJ databases">
        <title>Comparitive Functional Genomics of Dry Heat Resistant strains isolated from the Viking Spacecraft.</title>
        <authorList>
            <person name="Seuylemezian A."/>
            <person name="Cooper K."/>
            <person name="Vaishampayan P."/>
        </authorList>
    </citation>
    <scope>NUCLEOTIDE SEQUENCE [LARGE SCALE GENOMIC DNA]</scope>
    <source>
        <strain evidence="2 4">M4.6</strain>
    </source>
</reference>
<proteinExistence type="predicted"/>
<dbReference type="Proteomes" id="UP000234951">
    <property type="component" value="Unassembled WGS sequence"/>
</dbReference>
<sequence length="97" mass="11316">MIVLVAKYHCKPGKGDEVQSYLKEMKPLVEEHEKGCAVYFANRSDDNSDLFLLYEQYVDNAALEAHRETPHFREIIEGKIVPLLEKRERALFTLVDY</sequence>
<accession>A0A2N5GM93</accession>
<keyword evidence="2" id="KW-0503">Monooxygenase</keyword>
<dbReference type="PROSITE" id="PS51725">
    <property type="entry name" value="ABM"/>
    <property type="match status" value="1"/>
</dbReference>
<gene>
    <name evidence="2" type="ORF">CU635_10985</name>
    <name evidence="3" type="ORF">CVD25_10215</name>
</gene>
<comment type="caution">
    <text evidence="2">The sequence shown here is derived from an EMBL/GenBank/DDBJ whole genome shotgun (WGS) entry which is preliminary data.</text>
</comment>
<protein>
    <submittedName>
        <fullName evidence="2">Antibiotic biosynthesis monooxygenase</fullName>
    </submittedName>
</protein>
<dbReference type="InterPro" id="IPR050744">
    <property type="entry name" value="AI-2_Isomerase_LsrG"/>
</dbReference>
<dbReference type="EMBL" id="PGVD01000028">
    <property type="protein sequence ID" value="PLR97006.1"/>
    <property type="molecule type" value="Genomic_DNA"/>
</dbReference>
<dbReference type="GO" id="GO:0004497">
    <property type="term" value="F:monooxygenase activity"/>
    <property type="evidence" value="ECO:0007669"/>
    <property type="project" value="UniProtKB-KW"/>
</dbReference>
<dbReference type="InterPro" id="IPR011008">
    <property type="entry name" value="Dimeric_a/b-barrel"/>
</dbReference>
<keyword evidence="5" id="KW-1185">Reference proteome</keyword>
<dbReference type="Pfam" id="PF03992">
    <property type="entry name" value="ABM"/>
    <property type="match status" value="1"/>
</dbReference>
<feature type="domain" description="ABM" evidence="1">
    <location>
        <begin position="2"/>
        <end position="92"/>
    </location>
</feature>
<dbReference type="PANTHER" id="PTHR33336">
    <property type="entry name" value="QUINOL MONOOXYGENASE YGIN-RELATED"/>
    <property type="match status" value="1"/>
</dbReference>
<reference evidence="3 5" key="2">
    <citation type="submission" date="2017-12" db="EMBL/GenBank/DDBJ databases">
        <title>Comparative Functional Genomics of Dry Heat Resistant strains isolated from the Viking Spacecraft.</title>
        <authorList>
            <person name="Seuylemezian A."/>
            <person name="Cooper K."/>
            <person name="Vaishampayan P."/>
        </authorList>
    </citation>
    <scope>NUCLEOTIDE SEQUENCE [LARGE SCALE GENOMIC DNA]</scope>
    <source>
        <strain evidence="3 5">ATCC 29669</strain>
    </source>
</reference>